<proteinExistence type="predicted"/>
<protein>
    <submittedName>
        <fullName evidence="1">Uncharacterized protein</fullName>
    </submittedName>
</protein>
<accession>A0A212J0L0</accession>
<sequence length="131" mass="14931">MSEIISDKTEANAGGRAGMQKRFMALAPVIEEAFIRVIEERVTARRVQHKKFVQAVWPDVPVATALGRWRDMRKNAYNTNKRMTVSLESAFRMAAFFNEDICYLIVLAQEYALNHNLTDLPETDHSGDQVT</sequence>
<organism evidence="1">
    <name type="scientific">uncultured delta proteobacterium</name>
    <dbReference type="NCBI Taxonomy" id="34034"/>
    <lineage>
        <taxon>Bacteria</taxon>
        <taxon>Deltaproteobacteria</taxon>
        <taxon>environmental samples</taxon>
    </lineage>
</organism>
<name>A0A212J0L0_9DELT</name>
<dbReference type="AlphaFoldDB" id="A0A212J0L0"/>
<dbReference type="EMBL" id="FLUQ01000001">
    <property type="protein sequence ID" value="SBV93023.1"/>
    <property type="molecule type" value="Genomic_DNA"/>
</dbReference>
<gene>
    <name evidence="1" type="ORF">KL86DPRO_10461</name>
</gene>
<evidence type="ECO:0000313" key="1">
    <source>
        <dbReference type="EMBL" id="SBV93023.1"/>
    </source>
</evidence>
<reference evidence="1" key="1">
    <citation type="submission" date="2016-04" db="EMBL/GenBank/DDBJ databases">
        <authorList>
            <person name="Evans L.H."/>
            <person name="Alamgir A."/>
            <person name="Owens N."/>
            <person name="Weber N.D."/>
            <person name="Virtaneva K."/>
            <person name="Barbian K."/>
            <person name="Babar A."/>
            <person name="Rosenke K."/>
        </authorList>
    </citation>
    <scope>NUCLEOTIDE SEQUENCE</scope>
    <source>
        <strain evidence="1">86</strain>
    </source>
</reference>